<dbReference type="EMBL" id="KV425948">
    <property type="protein sequence ID" value="KZV96017.1"/>
    <property type="molecule type" value="Genomic_DNA"/>
</dbReference>
<dbReference type="Proteomes" id="UP000077266">
    <property type="component" value="Unassembled WGS sequence"/>
</dbReference>
<dbReference type="SUPFAM" id="SSF57701">
    <property type="entry name" value="Zn2/Cys6 DNA-binding domain"/>
    <property type="match status" value="1"/>
</dbReference>
<feature type="non-terminal residue" evidence="2">
    <location>
        <position position="1"/>
    </location>
</feature>
<sequence length="64" mass="7158">QIRSRITVCKRLKLKCDRRAPCGSCVKRDTVSRCAYSAAAAEKIDVQSLHNRVLLLEAQIQSLS</sequence>
<dbReference type="OrthoDB" id="2269373at2759"/>
<organism evidence="2 3">
    <name type="scientific">Exidia glandulosa HHB12029</name>
    <dbReference type="NCBI Taxonomy" id="1314781"/>
    <lineage>
        <taxon>Eukaryota</taxon>
        <taxon>Fungi</taxon>
        <taxon>Dikarya</taxon>
        <taxon>Basidiomycota</taxon>
        <taxon>Agaricomycotina</taxon>
        <taxon>Agaricomycetes</taxon>
        <taxon>Auriculariales</taxon>
        <taxon>Exidiaceae</taxon>
        <taxon>Exidia</taxon>
    </lineage>
</organism>
<gene>
    <name evidence="2" type="ORF">EXIGLDRAFT_593558</name>
</gene>
<dbReference type="GO" id="GO:0008270">
    <property type="term" value="F:zinc ion binding"/>
    <property type="evidence" value="ECO:0007669"/>
    <property type="project" value="InterPro"/>
</dbReference>
<dbReference type="Pfam" id="PF00172">
    <property type="entry name" value="Zn_clus"/>
    <property type="match status" value="1"/>
</dbReference>
<protein>
    <recommendedName>
        <fullName evidence="1">Zn(2)-C6 fungal-type domain-containing protein</fullName>
    </recommendedName>
</protein>
<accession>A0A165K9T1</accession>
<dbReference type="STRING" id="1314781.A0A165K9T1"/>
<keyword evidence="3" id="KW-1185">Reference proteome</keyword>
<dbReference type="InterPro" id="IPR001138">
    <property type="entry name" value="Zn2Cys6_DnaBD"/>
</dbReference>
<reference evidence="2 3" key="1">
    <citation type="journal article" date="2016" name="Mol. Biol. Evol.">
        <title>Comparative Genomics of Early-Diverging Mushroom-Forming Fungi Provides Insights into the Origins of Lignocellulose Decay Capabilities.</title>
        <authorList>
            <person name="Nagy L.G."/>
            <person name="Riley R."/>
            <person name="Tritt A."/>
            <person name="Adam C."/>
            <person name="Daum C."/>
            <person name="Floudas D."/>
            <person name="Sun H."/>
            <person name="Yadav J.S."/>
            <person name="Pangilinan J."/>
            <person name="Larsson K.H."/>
            <person name="Matsuura K."/>
            <person name="Barry K."/>
            <person name="Labutti K."/>
            <person name="Kuo R."/>
            <person name="Ohm R.A."/>
            <person name="Bhattacharya S.S."/>
            <person name="Shirouzu T."/>
            <person name="Yoshinaga Y."/>
            <person name="Martin F.M."/>
            <person name="Grigoriev I.V."/>
            <person name="Hibbett D.S."/>
        </authorList>
    </citation>
    <scope>NUCLEOTIDE SEQUENCE [LARGE SCALE GENOMIC DNA]</scope>
    <source>
        <strain evidence="2 3">HHB12029</strain>
    </source>
</reference>
<evidence type="ECO:0000313" key="3">
    <source>
        <dbReference type="Proteomes" id="UP000077266"/>
    </source>
</evidence>
<feature type="non-terminal residue" evidence="2">
    <location>
        <position position="64"/>
    </location>
</feature>
<evidence type="ECO:0000313" key="2">
    <source>
        <dbReference type="EMBL" id="KZV96017.1"/>
    </source>
</evidence>
<dbReference type="Gene3D" id="4.10.240.10">
    <property type="entry name" value="Zn(2)-C6 fungal-type DNA-binding domain"/>
    <property type="match status" value="1"/>
</dbReference>
<proteinExistence type="predicted"/>
<dbReference type="GO" id="GO:0000981">
    <property type="term" value="F:DNA-binding transcription factor activity, RNA polymerase II-specific"/>
    <property type="evidence" value="ECO:0007669"/>
    <property type="project" value="InterPro"/>
</dbReference>
<dbReference type="PROSITE" id="PS50048">
    <property type="entry name" value="ZN2_CY6_FUNGAL_2"/>
    <property type="match status" value="1"/>
</dbReference>
<name>A0A165K9T1_EXIGL</name>
<dbReference type="AlphaFoldDB" id="A0A165K9T1"/>
<dbReference type="InterPro" id="IPR036864">
    <property type="entry name" value="Zn2-C6_fun-type_DNA-bd_sf"/>
</dbReference>
<feature type="domain" description="Zn(2)-C6 fungal-type" evidence="1">
    <location>
        <begin position="9"/>
        <end position="36"/>
    </location>
</feature>
<dbReference type="InParanoid" id="A0A165K9T1"/>
<evidence type="ECO:0000259" key="1">
    <source>
        <dbReference type="PROSITE" id="PS50048"/>
    </source>
</evidence>